<accession>B8R8V2</accession>
<dbReference type="Gene3D" id="1.10.357.10">
    <property type="entry name" value="Tetracycline Repressor, domain 2"/>
    <property type="match status" value="1"/>
</dbReference>
<organism evidence="6">
    <name type="scientific">uncultured bacterium 1042</name>
    <dbReference type="NCBI Taxonomy" id="548897"/>
    <lineage>
        <taxon>Bacteria</taxon>
        <taxon>environmental samples</taxon>
    </lineage>
</organism>
<name>B8R8V2_9BACT</name>
<dbReference type="SUPFAM" id="SSF46689">
    <property type="entry name" value="Homeodomain-like"/>
    <property type="match status" value="1"/>
</dbReference>
<dbReference type="GO" id="GO:0003677">
    <property type="term" value="F:DNA binding"/>
    <property type="evidence" value="ECO:0007669"/>
    <property type="project" value="UniProtKB-UniRule"/>
</dbReference>
<sequence length="210" mass="23032">MSRTDPPVATVVRASPDTTGAVAAKRPPRERILSSATELFRTQGIGAVGVEIIAELANSNKMTLYRHFGSKEELLCACLRQNADKVAELWDSLERRYPADPKRQLYAWVEEASGVVFSDASACLLANAAVEQKDPNHPVHRIVAEAKETYRTRLADLCRRAGVEQAEELADALSLLFEGARISSQSSGPEGPHQKLKQSCIAMINAFSRR</sequence>
<feature type="domain" description="HTH tetR-type" evidence="5">
    <location>
        <begin position="26"/>
        <end position="86"/>
    </location>
</feature>
<dbReference type="InterPro" id="IPR036271">
    <property type="entry name" value="Tet_transcr_reg_TetR-rel_C_sf"/>
</dbReference>
<dbReference type="PROSITE" id="PS50977">
    <property type="entry name" value="HTH_TETR_2"/>
    <property type="match status" value="1"/>
</dbReference>
<evidence type="ECO:0000256" key="3">
    <source>
        <dbReference type="ARBA" id="ARBA00023163"/>
    </source>
</evidence>
<keyword evidence="3" id="KW-0804">Transcription</keyword>
<dbReference type="Pfam" id="PF00440">
    <property type="entry name" value="TetR_N"/>
    <property type="match status" value="1"/>
</dbReference>
<dbReference type="AlphaFoldDB" id="B8R8V2"/>
<protein>
    <submittedName>
        <fullName evidence="6">Putative transcriptional regulator</fullName>
    </submittedName>
</protein>
<evidence type="ECO:0000313" key="6">
    <source>
        <dbReference type="EMBL" id="ACF98108.1"/>
    </source>
</evidence>
<evidence type="ECO:0000259" key="5">
    <source>
        <dbReference type="PROSITE" id="PS50977"/>
    </source>
</evidence>
<keyword evidence="2 4" id="KW-0238">DNA-binding</keyword>
<dbReference type="EMBL" id="EU910854">
    <property type="protein sequence ID" value="ACF98108.1"/>
    <property type="molecule type" value="Genomic_DNA"/>
</dbReference>
<reference evidence="6" key="1">
    <citation type="journal article" date="2009" name="Appl. Environ. Microbiol.">
        <title>Characterization of denitrification gene clusters of soil bacteria via a metagenomic approach.</title>
        <authorList>
            <person name="Demaneche S."/>
            <person name="Philippot L."/>
            <person name="David M.M."/>
            <person name="Navarro E."/>
            <person name="Vogel T.M."/>
            <person name="Simonet P."/>
        </authorList>
    </citation>
    <scope>NUCLEOTIDE SEQUENCE</scope>
</reference>
<dbReference type="InterPro" id="IPR001647">
    <property type="entry name" value="HTH_TetR"/>
</dbReference>
<dbReference type="InterPro" id="IPR009057">
    <property type="entry name" value="Homeodomain-like_sf"/>
</dbReference>
<keyword evidence="1" id="KW-0805">Transcription regulation</keyword>
<evidence type="ECO:0000256" key="4">
    <source>
        <dbReference type="PROSITE-ProRule" id="PRU00335"/>
    </source>
</evidence>
<proteinExistence type="predicted"/>
<dbReference type="PANTHER" id="PTHR47506:SF1">
    <property type="entry name" value="HTH-TYPE TRANSCRIPTIONAL REGULATOR YJDC"/>
    <property type="match status" value="1"/>
</dbReference>
<feature type="DNA-binding region" description="H-T-H motif" evidence="4">
    <location>
        <begin position="49"/>
        <end position="68"/>
    </location>
</feature>
<evidence type="ECO:0000256" key="2">
    <source>
        <dbReference type="ARBA" id="ARBA00023125"/>
    </source>
</evidence>
<evidence type="ECO:0000256" key="1">
    <source>
        <dbReference type="ARBA" id="ARBA00023015"/>
    </source>
</evidence>
<dbReference type="PRINTS" id="PR00455">
    <property type="entry name" value="HTHTETR"/>
</dbReference>
<dbReference type="PANTHER" id="PTHR47506">
    <property type="entry name" value="TRANSCRIPTIONAL REGULATORY PROTEIN"/>
    <property type="match status" value="1"/>
</dbReference>
<dbReference type="SUPFAM" id="SSF48498">
    <property type="entry name" value="Tetracyclin repressor-like, C-terminal domain"/>
    <property type="match status" value="1"/>
</dbReference>